<dbReference type="InterPro" id="IPR044965">
    <property type="entry name" value="Glyco_hydro_17_plant"/>
</dbReference>
<dbReference type="FunFam" id="3.20.20.80:FF:000010">
    <property type="entry name" value="glucan endo-1,3-beta-glucosidase, basic"/>
    <property type="match status" value="1"/>
</dbReference>
<dbReference type="Proteomes" id="UP000619265">
    <property type="component" value="Unassembled WGS sequence"/>
</dbReference>
<evidence type="ECO:0000256" key="6">
    <source>
        <dbReference type="ARBA" id="ARBA00033335"/>
    </source>
</evidence>
<evidence type="ECO:0000256" key="9">
    <source>
        <dbReference type="SAM" id="SignalP"/>
    </source>
</evidence>
<dbReference type="SUPFAM" id="SSF51445">
    <property type="entry name" value="(Trans)glycosidases"/>
    <property type="match status" value="1"/>
</dbReference>
<feature type="chain" id="PRO_5032744335" description="glucan endo-1,3-beta-D-glucosidase" evidence="9">
    <location>
        <begin position="23"/>
        <end position="346"/>
    </location>
</feature>
<evidence type="ECO:0000256" key="1">
    <source>
        <dbReference type="ARBA" id="ARBA00000382"/>
    </source>
</evidence>
<protein>
    <recommendedName>
        <fullName evidence="3">glucan endo-1,3-beta-D-glucosidase</fullName>
        <ecNumber evidence="3">3.2.1.39</ecNumber>
    </recommendedName>
    <alternativeName>
        <fullName evidence="6">(1-&gt;3)-beta-glucan endohydrolase</fullName>
    </alternativeName>
    <alternativeName>
        <fullName evidence="7">Beta-1,3-endoglucanase</fullName>
    </alternativeName>
</protein>
<evidence type="ECO:0000256" key="8">
    <source>
        <dbReference type="RuleBase" id="RU004335"/>
    </source>
</evidence>
<comment type="similarity">
    <text evidence="2 8">Belongs to the glycosyl hydrolase 17 family.</text>
</comment>
<keyword evidence="4" id="KW-0378">Hydrolase</keyword>
<gene>
    <name evidence="10" type="ORF">F2P56_004403</name>
</gene>
<evidence type="ECO:0000313" key="10">
    <source>
        <dbReference type="EMBL" id="KAF5477789.1"/>
    </source>
</evidence>
<reference evidence="10" key="2">
    <citation type="submission" date="2020-03" db="EMBL/GenBank/DDBJ databases">
        <title>Walnut 2.0.</title>
        <authorList>
            <person name="Marrano A."/>
            <person name="Britton M."/>
            <person name="Zimin A.V."/>
            <person name="Zaini P.A."/>
            <person name="Workman R."/>
            <person name="Puiu D."/>
            <person name="Bianco L."/>
            <person name="Allen B.J."/>
            <person name="Troggio M."/>
            <person name="Leslie C.A."/>
            <person name="Timp W."/>
            <person name="Dendekar A."/>
            <person name="Salzberg S.L."/>
            <person name="Neale D.B."/>
        </authorList>
    </citation>
    <scope>NUCLEOTIDE SEQUENCE</scope>
    <source>
        <tissue evidence="10">Leaves</tissue>
    </source>
</reference>
<name>A0A834D1K1_JUGRE</name>
<evidence type="ECO:0000256" key="5">
    <source>
        <dbReference type="ARBA" id="ARBA00023295"/>
    </source>
</evidence>
<accession>A0A834D1K1</accession>
<dbReference type="EMBL" id="LIHL02000002">
    <property type="protein sequence ID" value="KAF5477789.1"/>
    <property type="molecule type" value="Genomic_DNA"/>
</dbReference>
<dbReference type="InterPro" id="IPR000490">
    <property type="entry name" value="Glyco_hydro_17"/>
</dbReference>
<comment type="catalytic activity">
    <reaction evidence="1">
        <text>Hydrolysis of (1-&gt;3)-beta-D-glucosidic linkages in (1-&gt;3)-beta-D-glucans.</text>
        <dbReference type="EC" id="3.2.1.39"/>
    </reaction>
</comment>
<proteinExistence type="inferred from homology"/>
<dbReference type="Gramene" id="Jr02_13170_p1">
    <property type="protein sequence ID" value="cds.Jr02_13170_p1"/>
    <property type="gene ID" value="Jr02_13170"/>
</dbReference>
<evidence type="ECO:0000256" key="3">
    <source>
        <dbReference type="ARBA" id="ARBA00012780"/>
    </source>
</evidence>
<evidence type="ECO:0000313" key="11">
    <source>
        <dbReference type="Proteomes" id="UP000619265"/>
    </source>
</evidence>
<dbReference type="GO" id="GO:0005975">
    <property type="term" value="P:carbohydrate metabolic process"/>
    <property type="evidence" value="ECO:0007669"/>
    <property type="project" value="InterPro"/>
</dbReference>
<dbReference type="Gene3D" id="3.20.20.80">
    <property type="entry name" value="Glycosidases"/>
    <property type="match status" value="1"/>
</dbReference>
<dbReference type="EC" id="3.2.1.39" evidence="3"/>
<evidence type="ECO:0000256" key="2">
    <source>
        <dbReference type="ARBA" id="ARBA00008773"/>
    </source>
</evidence>
<dbReference type="AlphaFoldDB" id="A0A834D1K1"/>
<evidence type="ECO:0000256" key="7">
    <source>
        <dbReference type="ARBA" id="ARBA00033417"/>
    </source>
</evidence>
<dbReference type="Pfam" id="PF00332">
    <property type="entry name" value="Glyco_hydro_17"/>
    <property type="match status" value="1"/>
</dbReference>
<evidence type="ECO:0000256" key="4">
    <source>
        <dbReference type="ARBA" id="ARBA00022801"/>
    </source>
</evidence>
<feature type="signal peptide" evidence="9">
    <location>
        <begin position="1"/>
        <end position="22"/>
    </location>
</feature>
<sequence length="346" mass="37524">MARLFCCITVLHLLLLFKLNISAVFDAEAGVVGVNYGMLGNNLPPPNRVIALLKSRNVTSLRLFEPNHDALQALQNSGIKVILGTLNQDLQMLGAPDPSFARSWVSTNVIPYSKTVHFRCISAGNEVIPSDLAAYVFPAMKNLKAALNAAELAYIPVTTCVSTAILGASYPPSRGEFSKDSSLVMRSVAAFLAANGSPLLVNVYPYFPYVDNQEEIPLSYALFNSTNVVVKDGQLEYRNLFDAITDAVYSALEKVGGASIQIVVSESGWPSKENGDIATVANAQMYVNNLIAHVSGETGTPKRPGKSIESYIFALFNENLKPPGTEQNFGLYNSDMTEVYPVDFTH</sequence>
<keyword evidence="9" id="KW-0732">Signal</keyword>
<reference evidence="10" key="1">
    <citation type="submission" date="2015-10" db="EMBL/GenBank/DDBJ databases">
        <authorList>
            <person name="Martinez-Garcia P.J."/>
            <person name="Crepeau M.W."/>
            <person name="Puiu D."/>
            <person name="Gonzalez-Ibeas D."/>
            <person name="Whalen J."/>
            <person name="Stevens K."/>
            <person name="Paul R."/>
            <person name="Butterfield T."/>
            <person name="Britton M."/>
            <person name="Reagan R."/>
            <person name="Chakraborty S."/>
            <person name="Walawage S.L."/>
            <person name="Vasquez-Gross H.A."/>
            <person name="Cardeno C."/>
            <person name="Famula R."/>
            <person name="Pratt K."/>
            <person name="Kuruganti S."/>
            <person name="Aradhya M.K."/>
            <person name="Leslie C.A."/>
            <person name="Dandekar A.M."/>
            <person name="Salzberg S.L."/>
            <person name="Wegrzyn J.L."/>
            <person name="Langley C.H."/>
            <person name="Neale D.B."/>
        </authorList>
    </citation>
    <scope>NUCLEOTIDE SEQUENCE</scope>
    <source>
        <tissue evidence="10">Leaves</tissue>
    </source>
</reference>
<comment type="caution">
    <text evidence="10">The sequence shown here is derived from an EMBL/GenBank/DDBJ whole genome shotgun (WGS) entry which is preliminary data.</text>
</comment>
<keyword evidence="5" id="KW-0326">Glycosidase</keyword>
<organism evidence="10 11">
    <name type="scientific">Juglans regia</name>
    <name type="common">English walnut</name>
    <dbReference type="NCBI Taxonomy" id="51240"/>
    <lineage>
        <taxon>Eukaryota</taxon>
        <taxon>Viridiplantae</taxon>
        <taxon>Streptophyta</taxon>
        <taxon>Embryophyta</taxon>
        <taxon>Tracheophyta</taxon>
        <taxon>Spermatophyta</taxon>
        <taxon>Magnoliopsida</taxon>
        <taxon>eudicotyledons</taxon>
        <taxon>Gunneridae</taxon>
        <taxon>Pentapetalae</taxon>
        <taxon>rosids</taxon>
        <taxon>fabids</taxon>
        <taxon>Fagales</taxon>
        <taxon>Juglandaceae</taxon>
        <taxon>Juglans</taxon>
    </lineage>
</organism>
<dbReference type="InterPro" id="IPR017853">
    <property type="entry name" value="GH"/>
</dbReference>
<dbReference type="PANTHER" id="PTHR32227">
    <property type="entry name" value="GLUCAN ENDO-1,3-BETA-GLUCOSIDASE BG1-RELATED-RELATED"/>
    <property type="match status" value="1"/>
</dbReference>
<dbReference type="GO" id="GO:0042973">
    <property type="term" value="F:glucan endo-1,3-beta-D-glucosidase activity"/>
    <property type="evidence" value="ECO:0007669"/>
    <property type="project" value="UniProtKB-EC"/>
</dbReference>